<gene>
    <name evidence="1" type="ORF">DDV96_11400</name>
</gene>
<evidence type="ECO:0000313" key="2">
    <source>
        <dbReference type="Proteomes" id="UP000245962"/>
    </source>
</evidence>
<dbReference type="Proteomes" id="UP000245962">
    <property type="component" value="Unassembled WGS sequence"/>
</dbReference>
<proteinExistence type="predicted"/>
<keyword evidence="2" id="KW-1185">Reference proteome</keyword>
<reference evidence="1 2" key="1">
    <citation type="submission" date="2018-04" db="EMBL/GenBank/DDBJ databases">
        <title>Marixanthomonas spongiae HN-E44 sp. nov., isolated from a marine sponge.</title>
        <authorList>
            <person name="Luo L."/>
            <person name="Zhuang L."/>
        </authorList>
    </citation>
    <scope>NUCLEOTIDE SEQUENCE [LARGE SCALE GENOMIC DNA]</scope>
    <source>
        <strain evidence="1 2">HN-E44</strain>
    </source>
</reference>
<dbReference type="Gene3D" id="2.20.25.10">
    <property type="match status" value="1"/>
</dbReference>
<name>A0A2U0HY07_9FLAO</name>
<comment type="caution">
    <text evidence="1">The sequence shown here is derived from an EMBL/GenBank/DDBJ whole genome shotgun (WGS) entry which is preliminary data.</text>
</comment>
<dbReference type="SUPFAM" id="SSF158997">
    <property type="entry name" value="Trm112p-like"/>
    <property type="match status" value="1"/>
</dbReference>
<accession>A0A2U0HY07</accession>
<dbReference type="RefSeq" id="WP_116694894.1">
    <property type="nucleotide sequence ID" value="NZ_QEHR01000007.1"/>
</dbReference>
<sequence>MRKEIIKKLCCPFDKSDLTLWTITEDDEDKVLAGILSCAACNRVYPIVSGIPIMSPDEYRDFKLEQPILKKWKKILNGKQGKQFKTSEGKIKAIK</sequence>
<dbReference type="InterPro" id="IPR005651">
    <property type="entry name" value="Trm112-like"/>
</dbReference>
<dbReference type="OrthoDB" id="678493at2"/>
<organism evidence="1 2">
    <name type="scientific">Marixanthomonas spongiae</name>
    <dbReference type="NCBI Taxonomy" id="2174845"/>
    <lineage>
        <taxon>Bacteria</taxon>
        <taxon>Pseudomonadati</taxon>
        <taxon>Bacteroidota</taxon>
        <taxon>Flavobacteriia</taxon>
        <taxon>Flavobacteriales</taxon>
        <taxon>Flavobacteriaceae</taxon>
        <taxon>Marixanthomonas</taxon>
    </lineage>
</organism>
<protein>
    <recommendedName>
        <fullName evidence="3">Trm112 family protein</fullName>
    </recommendedName>
</protein>
<evidence type="ECO:0000313" key="1">
    <source>
        <dbReference type="EMBL" id="PVW13761.1"/>
    </source>
</evidence>
<dbReference type="EMBL" id="QEHR01000007">
    <property type="protein sequence ID" value="PVW13761.1"/>
    <property type="molecule type" value="Genomic_DNA"/>
</dbReference>
<evidence type="ECO:0008006" key="3">
    <source>
        <dbReference type="Google" id="ProtNLM"/>
    </source>
</evidence>
<dbReference type="AlphaFoldDB" id="A0A2U0HY07"/>
<dbReference type="Pfam" id="PF03966">
    <property type="entry name" value="Trm112p"/>
    <property type="match status" value="1"/>
</dbReference>